<dbReference type="Pfam" id="PF01934">
    <property type="entry name" value="HepT-like"/>
    <property type="match status" value="1"/>
</dbReference>
<evidence type="ECO:0000256" key="3">
    <source>
        <dbReference type="ARBA" id="ARBA00022722"/>
    </source>
</evidence>
<dbReference type="GO" id="GO:0016787">
    <property type="term" value="F:hydrolase activity"/>
    <property type="evidence" value="ECO:0007669"/>
    <property type="project" value="UniProtKB-KW"/>
</dbReference>
<keyword evidence="5" id="KW-0378">Hydrolase</keyword>
<keyword evidence="8" id="KW-1185">Reference proteome</keyword>
<dbReference type="PANTHER" id="PTHR34139">
    <property type="entry name" value="UPF0331 PROTEIN MJ0127"/>
    <property type="match status" value="1"/>
</dbReference>
<dbReference type="HOGENOM" id="CLU_142825_3_3_2"/>
<keyword evidence="4" id="KW-0547">Nucleotide-binding</keyword>
<dbReference type="GO" id="GO:0000166">
    <property type="term" value="F:nucleotide binding"/>
    <property type="evidence" value="ECO:0007669"/>
    <property type="project" value="UniProtKB-KW"/>
</dbReference>
<evidence type="ECO:0000313" key="8">
    <source>
        <dbReference type="Proteomes" id="UP000010866"/>
    </source>
</evidence>
<dbReference type="GO" id="GO:0110001">
    <property type="term" value="C:toxin-antitoxin complex"/>
    <property type="evidence" value="ECO:0007669"/>
    <property type="project" value="InterPro"/>
</dbReference>
<keyword evidence="3" id="KW-0540">Nuclease</keyword>
<dbReference type="InterPro" id="IPR037038">
    <property type="entry name" value="HepT-like_sf"/>
</dbReference>
<evidence type="ECO:0000313" key="7">
    <source>
        <dbReference type="EMBL" id="AGB49295.1"/>
    </source>
</evidence>
<reference evidence="8" key="1">
    <citation type="submission" date="2012-02" db="EMBL/GenBank/DDBJ databases">
        <title>Complete sequence of chromosome of Methanomethylovorans hollandica DSM 15978.</title>
        <authorList>
            <person name="Lucas S."/>
            <person name="Copeland A."/>
            <person name="Lapidus A."/>
            <person name="Glavina del Rio T."/>
            <person name="Dalin E."/>
            <person name="Tice H."/>
            <person name="Bruce D."/>
            <person name="Goodwin L."/>
            <person name="Pitluck S."/>
            <person name="Peters L."/>
            <person name="Mikhailova N."/>
            <person name="Held B."/>
            <person name="Kyrpides N."/>
            <person name="Mavromatis K."/>
            <person name="Ivanova N."/>
            <person name="Brettin T."/>
            <person name="Detter J.C."/>
            <person name="Han C."/>
            <person name="Larimer F."/>
            <person name="Land M."/>
            <person name="Hauser L."/>
            <person name="Markowitz V."/>
            <person name="Cheng J.-F."/>
            <person name="Hugenholtz P."/>
            <person name="Woyke T."/>
            <person name="Wu D."/>
            <person name="Spring S."/>
            <person name="Schroeder M."/>
            <person name="Brambilla E."/>
            <person name="Klenk H.-P."/>
            <person name="Eisen J.A."/>
        </authorList>
    </citation>
    <scope>NUCLEOTIDE SEQUENCE [LARGE SCALE GENOMIC DNA]</scope>
    <source>
        <strain evidence="8">DSM 15978 / NBRC 107637 / DMS1</strain>
    </source>
</reference>
<evidence type="ECO:0008006" key="9">
    <source>
        <dbReference type="Google" id="ProtNLM"/>
    </source>
</evidence>
<dbReference type="InterPro" id="IPR051813">
    <property type="entry name" value="HepT_RNase_toxin"/>
</dbReference>
<dbReference type="GO" id="GO:0004540">
    <property type="term" value="F:RNA nuclease activity"/>
    <property type="evidence" value="ECO:0007669"/>
    <property type="project" value="InterPro"/>
</dbReference>
<dbReference type="EMBL" id="CP003362">
    <property type="protein sequence ID" value="AGB49295.1"/>
    <property type="molecule type" value="Genomic_DNA"/>
</dbReference>
<name>L0KXA5_METHD</name>
<organism evidence="7 8">
    <name type="scientific">Methanomethylovorans hollandica (strain DSM 15978 / NBRC 107637 / DMS1)</name>
    <dbReference type="NCBI Taxonomy" id="867904"/>
    <lineage>
        <taxon>Archaea</taxon>
        <taxon>Methanobacteriati</taxon>
        <taxon>Methanobacteriota</taxon>
        <taxon>Stenosarchaea group</taxon>
        <taxon>Methanomicrobia</taxon>
        <taxon>Methanosarcinales</taxon>
        <taxon>Methanosarcinaceae</taxon>
        <taxon>Methanomethylovorans</taxon>
    </lineage>
</organism>
<evidence type="ECO:0000256" key="5">
    <source>
        <dbReference type="ARBA" id="ARBA00022801"/>
    </source>
</evidence>
<keyword evidence="1" id="KW-0597">Phosphoprotein</keyword>
<evidence type="ECO:0000256" key="6">
    <source>
        <dbReference type="ARBA" id="ARBA00024207"/>
    </source>
</evidence>
<dbReference type="Gene3D" id="1.20.120.580">
    <property type="entry name" value="bsu32300-like"/>
    <property type="match status" value="1"/>
</dbReference>
<evidence type="ECO:0000256" key="2">
    <source>
        <dbReference type="ARBA" id="ARBA00022649"/>
    </source>
</evidence>
<evidence type="ECO:0000256" key="1">
    <source>
        <dbReference type="ARBA" id="ARBA00022553"/>
    </source>
</evidence>
<dbReference type="PANTHER" id="PTHR34139:SF1">
    <property type="entry name" value="RNASE MJ1380-RELATED"/>
    <property type="match status" value="1"/>
</dbReference>
<dbReference type="Proteomes" id="UP000010866">
    <property type="component" value="Chromosome"/>
</dbReference>
<sequence length="117" mass="13378">MRSPLLYLSEMIDAVEAIEDFTHGMDKEDFMCDAKTKSAVVRQFEILGEAAKAIPENIKLLVPDLPWSRIAGMRNRLIHAYFIVDYNLVWDTVENELPALKTRLETLQGELNKIDSP</sequence>
<accession>L0KXA5</accession>
<dbReference type="KEGG" id="mhz:Metho_1059"/>
<comment type="similarity">
    <text evidence="6">Belongs to the HepT RNase toxin family.</text>
</comment>
<protein>
    <recommendedName>
        <fullName evidence="9">DUF86 domain-containing protein</fullName>
    </recommendedName>
</protein>
<dbReference type="AlphaFoldDB" id="L0KXA5"/>
<proteinExistence type="inferred from homology"/>
<dbReference type="OrthoDB" id="318716at2157"/>
<keyword evidence="2" id="KW-1277">Toxin-antitoxin system</keyword>
<dbReference type="InterPro" id="IPR008201">
    <property type="entry name" value="HepT-like"/>
</dbReference>
<gene>
    <name evidence="7" type="ordered locus">Metho_1059</name>
</gene>
<evidence type="ECO:0000256" key="4">
    <source>
        <dbReference type="ARBA" id="ARBA00022741"/>
    </source>
</evidence>